<dbReference type="CDD" id="cd03137">
    <property type="entry name" value="GATase1_AraC_1"/>
    <property type="match status" value="1"/>
</dbReference>
<dbReference type="SUPFAM" id="SSF46689">
    <property type="entry name" value="Homeodomain-like"/>
    <property type="match status" value="2"/>
</dbReference>
<dbReference type="SUPFAM" id="SSF52317">
    <property type="entry name" value="Class I glutamine amidotransferase-like"/>
    <property type="match status" value="1"/>
</dbReference>
<keyword evidence="5" id="KW-1185">Reference proteome</keyword>
<dbReference type="InterPro" id="IPR009057">
    <property type="entry name" value="Homeodomain-like_sf"/>
</dbReference>
<name>A0A418X4T2_9BURK</name>
<dbReference type="RefSeq" id="WP_119740998.1">
    <property type="nucleotide sequence ID" value="NZ_QYUN01000002.1"/>
</dbReference>
<proteinExistence type="predicted"/>
<comment type="caution">
    <text evidence="4">The sequence shown here is derived from an EMBL/GenBank/DDBJ whole genome shotgun (WGS) entry which is preliminary data.</text>
</comment>
<gene>
    <name evidence="4" type="ORF">D3870_17185</name>
</gene>
<dbReference type="Proteomes" id="UP000285190">
    <property type="component" value="Unassembled WGS sequence"/>
</dbReference>
<reference evidence="4 5" key="1">
    <citation type="submission" date="2018-09" db="EMBL/GenBank/DDBJ databases">
        <authorList>
            <person name="Zhu H."/>
        </authorList>
    </citation>
    <scope>NUCLEOTIDE SEQUENCE [LARGE SCALE GENOMIC DNA]</scope>
    <source>
        <strain evidence="4 5">K2R10-39</strain>
    </source>
</reference>
<dbReference type="InterPro" id="IPR018060">
    <property type="entry name" value="HTH_AraC"/>
</dbReference>
<dbReference type="GO" id="GO:0003700">
    <property type="term" value="F:DNA-binding transcription factor activity"/>
    <property type="evidence" value="ECO:0007669"/>
    <property type="project" value="InterPro"/>
</dbReference>
<dbReference type="EMBL" id="QYUN01000002">
    <property type="protein sequence ID" value="RJG07497.1"/>
    <property type="molecule type" value="Genomic_DNA"/>
</dbReference>
<evidence type="ECO:0000256" key="1">
    <source>
        <dbReference type="ARBA" id="ARBA00023015"/>
    </source>
</evidence>
<sequence length="342" mass="37436">MEQLTTHNQPALAQALPVYFLLRKGIVALDLIGPAEVLRYANRAAEKEGRPALFSLHYISAEPSLEMSIGLGLTGFGGLPDSLPANAMLMLIGCAGSDDDFSSETAQAAVAWLHRHVTREHRLLGICTGALLAGHAGLLDGRQCTTHHSHCDSLRMIAPRAHVQENRIFVEDGPAFTSAGVTAGIDLALHIVAQVAGHRVAAIVARSMVIYMRRAGTDPQFSPWLAFRNHLHPAVHRVQDAIVGNPAHDWNVPQLAQIACTSERHLTRLFREHAGASLVDYLQCIRIALARDLLTQSQLDIERVAERAGFHSSRQLRRVWKKFEGASPSRLRATEKAVELVN</sequence>
<dbReference type="InterPro" id="IPR052158">
    <property type="entry name" value="INH-QAR"/>
</dbReference>
<dbReference type="InterPro" id="IPR002818">
    <property type="entry name" value="DJ-1/PfpI"/>
</dbReference>
<accession>A0A418X4T2</accession>
<feature type="domain" description="HTH araC/xylS-type" evidence="3">
    <location>
        <begin position="236"/>
        <end position="334"/>
    </location>
</feature>
<dbReference type="GO" id="GO:0043565">
    <property type="term" value="F:sequence-specific DNA binding"/>
    <property type="evidence" value="ECO:0007669"/>
    <property type="project" value="InterPro"/>
</dbReference>
<dbReference type="OrthoDB" id="9794896at2"/>
<evidence type="ECO:0000313" key="4">
    <source>
        <dbReference type="EMBL" id="RJG07497.1"/>
    </source>
</evidence>
<dbReference type="Pfam" id="PF01965">
    <property type="entry name" value="DJ-1_PfpI"/>
    <property type="match status" value="1"/>
</dbReference>
<dbReference type="PANTHER" id="PTHR43130:SF3">
    <property type="entry name" value="HTH-TYPE TRANSCRIPTIONAL REGULATOR RV1931C"/>
    <property type="match status" value="1"/>
</dbReference>
<evidence type="ECO:0000256" key="2">
    <source>
        <dbReference type="ARBA" id="ARBA00023163"/>
    </source>
</evidence>
<organism evidence="4 5">
    <name type="scientific">Noviherbaspirillum cavernae</name>
    <dbReference type="NCBI Taxonomy" id="2320862"/>
    <lineage>
        <taxon>Bacteria</taxon>
        <taxon>Pseudomonadati</taxon>
        <taxon>Pseudomonadota</taxon>
        <taxon>Betaproteobacteria</taxon>
        <taxon>Burkholderiales</taxon>
        <taxon>Oxalobacteraceae</taxon>
        <taxon>Noviherbaspirillum</taxon>
    </lineage>
</organism>
<dbReference type="PROSITE" id="PS01124">
    <property type="entry name" value="HTH_ARAC_FAMILY_2"/>
    <property type="match status" value="1"/>
</dbReference>
<dbReference type="Gene3D" id="3.40.50.880">
    <property type="match status" value="1"/>
</dbReference>
<keyword evidence="1" id="KW-0805">Transcription regulation</keyword>
<evidence type="ECO:0000313" key="5">
    <source>
        <dbReference type="Proteomes" id="UP000285190"/>
    </source>
</evidence>
<protein>
    <submittedName>
        <fullName evidence="4">Helix-turn-helix domain-containing protein</fullName>
    </submittedName>
</protein>
<dbReference type="InterPro" id="IPR029062">
    <property type="entry name" value="Class_I_gatase-like"/>
</dbReference>
<dbReference type="Gene3D" id="1.10.10.60">
    <property type="entry name" value="Homeodomain-like"/>
    <property type="match status" value="1"/>
</dbReference>
<keyword evidence="2" id="KW-0804">Transcription</keyword>
<dbReference type="AlphaFoldDB" id="A0A418X4T2"/>
<dbReference type="SMART" id="SM00342">
    <property type="entry name" value="HTH_ARAC"/>
    <property type="match status" value="1"/>
</dbReference>
<evidence type="ECO:0000259" key="3">
    <source>
        <dbReference type="PROSITE" id="PS01124"/>
    </source>
</evidence>
<dbReference type="Pfam" id="PF12833">
    <property type="entry name" value="HTH_18"/>
    <property type="match status" value="1"/>
</dbReference>
<dbReference type="PANTHER" id="PTHR43130">
    <property type="entry name" value="ARAC-FAMILY TRANSCRIPTIONAL REGULATOR"/>
    <property type="match status" value="1"/>
</dbReference>